<feature type="region of interest" description="Disordered" evidence="4">
    <location>
        <begin position="489"/>
        <end position="515"/>
    </location>
</feature>
<dbReference type="GO" id="GO:0035269">
    <property type="term" value="P:protein O-linked glycosylation via mannose"/>
    <property type="evidence" value="ECO:0007669"/>
    <property type="project" value="TreeGrafter"/>
</dbReference>
<dbReference type="GO" id="GO:0030968">
    <property type="term" value="P:endoplasmic reticulum unfolded protein response"/>
    <property type="evidence" value="ECO:0007669"/>
    <property type="project" value="TreeGrafter"/>
</dbReference>
<keyword evidence="1" id="KW-0677">Repeat</keyword>
<name>A0AAW1Q5U0_9CHLO</name>
<protein>
    <recommendedName>
        <fullName evidence="6">DUF1736 domain-containing protein</fullName>
    </recommendedName>
</protein>
<dbReference type="GO" id="GO:0000030">
    <property type="term" value="F:mannosyltransferase activity"/>
    <property type="evidence" value="ECO:0007669"/>
    <property type="project" value="TreeGrafter"/>
</dbReference>
<feature type="transmembrane region" description="Helical" evidence="5">
    <location>
        <begin position="558"/>
        <end position="580"/>
    </location>
</feature>
<feature type="compositionally biased region" description="Polar residues" evidence="4">
    <location>
        <begin position="491"/>
        <end position="501"/>
    </location>
</feature>
<feature type="transmembrane region" description="Helical" evidence="5">
    <location>
        <begin position="360"/>
        <end position="380"/>
    </location>
</feature>
<evidence type="ECO:0000256" key="5">
    <source>
        <dbReference type="SAM" id="Phobius"/>
    </source>
</evidence>
<keyword evidence="8" id="KW-1185">Reference proteome</keyword>
<dbReference type="InterPro" id="IPR013618">
    <property type="entry name" value="TMTC_DUF1736"/>
</dbReference>
<dbReference type="GO" id="GO:0005783">
    <property type="term" value="C:endoplasmic reticulum"/>
    <property type="evidence" value="ECO:0007669"/>
    <property type="project" value="TreeGrafter"/>
</dbReference>
<feature type="transmembrane region" description="Helical" evidence="5">
    <location>
        <begin position="529"/>
        <end position="552"/>
    </location>
</feature>
<feature type="domain" description="DUF1736" evidence="6">
    <location>
        <begin position="389"/>
        <end position="455"/>
    </location>
</feature>
<gene>
    <name evidence="7" type="ORF">WJX74_001822</name>
</gene>
<reference evidence="7 8" key="1">
    <citation type="journal article" date="2024" name="Nat. Commun.">
        <title>Phylogenomics reveals the evolutionary origins of lichenization in chlorophyte algae.</title>
        <authorList>
            <person name="Puginier C."/>
            <person name="Libourel C."/>
            <person name="Otte J."/>
            <person name="Skaloud P."/>
            <person name="Haon M."/>
            <person name="Grisel S."/>
            <person name="Petersen M."/>
            <person name="Berrin J.G."/>
            <person name="Delaux P.M."/>
            <person name="Dal Grande F."/>
            <person name="Keller J."/>
        </authorList>
    </citation>
    <scope>NUCLEOTIDE SEQUENCE [LARGE SCALE GENOMIC DNA]</scope>
    <source>
        <strain evidence="7 8">SAG 2145</strain>
    </source>
</reference>
<dbReference type="InterPro" id="IPR052346">
    <property type="entry name" value="O-mannosyl-transferase_TMTC"/>
</dbReference>
<dbReference type="Proteomes" id="UP001438707">
    <property type="component" value="Unassembled WGS sequence"/>
</dbReference>
<evidence type="ECO:0000313" key="8">
    <source>
        <dbReference type="Proteomes" id="UP001438707"/>
    </source>
</evidence>
<organism evidence="7 8">
    <name type="scientific">Apatococcus lobatus</name>
    <dbReference type="NCBI Taxonomy" id="904363"/>
    <lineage>
        <taxon>Eukaryota</taxon>
        <taxon>Viridiplantae</taxon>
        <taxon>Chlorophyta</taxon>
        <taxon>core chlorophytes</taxon>
        <taxon>Trebouxiophyceae</taxon>
        <taxon>Chlorellales</taxon>
        <taxon>Chlorellaceae</taxon>
        <taxon>Apatococcus</taxon>
    </lineage>
</organism>
<dbReference type="PANTHER" id="PTHR44227:SF3">
    <property type="entry name" value="PROTEIN O-MANNOSYL-TRANSFERASE TMTC4"/>
    <property type="match status" value="1"/>
</dbReference>
<evidence type="ECO:0000259" key="6">
    <source>
        <dbReference type="Pfam" id="PF08409"/>
    </source>
</evidence>
<feature type="transmembrane region" description="Helical" evidence="5">
    <location>
        <begin position="601"/>
        <end position="619"/>
    </location>
</feature>
<dbReference type="EMBL" id="JALJOS010000104">
    <property type="protein sequence ID" value="KAK9815978.1"/>
    <property type="molecule type" value="Genomic_DNA"/>
</dbReference>
<dbReference type="Pfam" id="PF08409">
    <property type="entry name" value="TMTC_DUF1736"/>
    <property type="match status" value="1"/>
</dbReference>
<dbReference type="InterPro" id="IPR011990">
    <property type="entry name" value="TPR-like_helical_dom_sf"/>
</dbReference>
<evidence type="ECO:0000256" key="4">
    <source>
        <dbReference type="SAM" id="MobiDB-lite"/>
    </source>
</evidence>
<evidence type="ECO:0000256" key="3">
    <source>
        <dbReference type="ARBA" id="ARBA00023136"/>
    </source>
</evidence>
<keyword evidence="5" id="KW-1133">Transmembrane helix</keyword>
<proteinExistence type="predicted"/>
<dbReference type="PANTHER" id="PTHR44227">
    <property type="match status" value="1"/>
</dbReference>
<sequence length="1029" mass="112587">MARLAVPIAAVAAFVYLNTLPAKFAFDDNFAVLSNGDILHPGQPLWKLFVHDFWGQDIRSAGSHKSYRPVAIICMRWQRQIGDLMQPSKRLLGRPQSPDPMVFHACNLLLHALMTLMVYRLTEDLASMRKGLWQSPNWSTSPQRQPAEALSYEDWLCSSTDTEAAISALLFAVHPVHTEAVAGVVGQAELLSALLSGCAFLLYCRAVYTTQAVSIRMDNALAPGLAGKLPGNKQNAGQMRHWLLLVASMALIWASALTKEIGITAGGRWFSWQPQTSCLSPHCPLPQHALRSFPQRHKAPKRVLMSGRQLAMCNSSTITLYSHQSKGAAPVKAAPHQARGFKVMQGMAGALIAMAGGLRLLRLCILAVVVGMYVGLRTFLAGDHLVRIYRKVENPIPFIGPLPRVLTTGFLHAHYATMLLLPTRLSADWSFACVPPLEHLIDPRNLATVFLYAALVWAMAHPTFEILHSVHGATKTAFRQQRLQRAVSASRMGSQGMQERSQGIDEGSQGSKEGCHGKGAANLHGRWRLTVIAGLILAPFLPASNVLFYVGTFVAERLLYVPSVGVCMLAAHVITSAGHLASSPPGESRSGLQQWTMRKRVALGFVAILVLGWSCQTFLRNWDWVDEETLFRAANKVCPDSAKVQLNLGILERRHLNWRAALKNFRRAQVIEPGYCDPTYWIGLTLINEGRNTQTGIEKLEEAVGCHWTVGPAMQALSQVYQPTPGGTPGRPPGDTRINPEVLQRWARVLLRPGVDRVGLACDLLEQAAYTKALAGSNVKPLNTGTMSACTLRFQNTSMAASSQNVEELFRIQRCVRARASLMEEIKEHGTKSDGAKIAIAAYLQQAADCRHAADDASTTSSTGVKDEQSPFGGAMRSSPAHMLLIHHVQKADAEDAWLQREWGEVLALEDRLPEAARHFQAAGMLLAQQISSLAQGQPIKLSASHHALPHGAPAQHLQAHVEACQAAFSRLVRVAEVTGEQEMYCQSQKMLCDSYQLAASVLTGQAASLAHTEAQQCYHAVQRLAMCQ</sequence>
<dbReference type="SUPFAM" id="SSF48452">
    <property type="entry name" value="TPR-like"/>
    <property type="match status" value="1"/>
</dbReference>
<comment type="caution">
    <text evidence="7">The sequence shown here is derived from an EMBL/GenBank/DDBJ whole genome shotgun (WGS) entry which is preliminary data.</text>
</comment>
<accession>A0AAW1Q5U0</accession>
<evidence type="ECO:0000256" key="1">
    <source>
        <dbReference type="ARBA" id="ARBA00022737"/>
    </source>
</evidence>
<evidence type="ECO:0000256" key="2">
    <source>
        <dbReference type="ARBA" id="ARBA00022803"/>
    </source>
</evidence>
<keyword evidence="3 5" id="KW-0472">Membrane</keyword>
<keyword evidence="5" id="KW-0812">Transmembrane</keyword>
<dbReference type="Gene3D" id="1.25.40.10">
    <property type="entry name" value="Tetratricopeptide repeat domain"/>
    <property type="match status" value="1"/>
</dbReference>
<evidence type="ECO:0000313" key="7">
    <source>
        <dbReference type="EMBL" id="KAK9815978.1"/>
    </source>
</evidence>
<keyword evidence="2" id="KW-0802">TPR repeat</keyword>
<dbReference type="AlphaFoldDB" id="A0AAW1Q5U0"/>